<dbReference type="GeneID" id="65344797"/>
<evidence type="ECO:0000259" key="2">
    <source>
        <dbReference type="Pfam" id="PF14067"/>
    </source>
</evidence>
<evidence type="ECO:0000313" key="4">
    <source>
        <dbReference type="Proteomes" id="UP000214355"/>
    </source>
</evidence>
<feature type="transmembrane region" description="Helical" evidence="1">
    <location>
        <begin position="62"/>
        <end position="79"/>
    </location>
</feature>
<accession>A0A1H2LG40</accession>
<keyword evidence="4" id="KW-1185">Reference proteome</keyword>
<keyword evidence="1" id="KW-0472">Membrane</keyword>
<dbReference type="EMBL" id="LT629804">
    <property type="protein sequence ID" value="SDU79980.1"/>
    <property type="molecule type" value="Genomic_DNA"/>
</dbReference>
<evidence type="ECO:0000313" key="3">
    <source>
        <dbReference type="EMBL" id="SDU79980.1"/>
    </source>
</evidence>
<feature type="transmembrane region" description="Helical" evidence="1">
    <location>
        <begin position="34"/>
        <end position="56"/>
    </location>
</feature>
<feature type="transmembrane region" description="Helical" evidence="1">
    <location>
        <begin position="360"/>
        <end position="380"/>
    </location>
</feature>
<name>A0A1H2LG40_9ACTO</name>
<evidence type="ECO:0000256" key="1">
    <source>
        <dbReference type="SAM" id="Phobius"/>
    </source>
</evidence>
<dbReference type="InterPro" id="IPR025902">
    <property type="entry name" value="LssY-like-C_dom"/>
</dbReference>
<dbReference type="Proteomes" id="UP000214355">
    <property type="component" value="Chromosome I"/>
</dbReference>
<feature type="domain" description="LssY-like C-terminal" evidence="2">
    <location>
        <begin position="90"/>
        <end position="279"/>
    </location>
</feature>
<gene>
    <name evidence="3" type="ORF">SAMN04489737_1059</name>
</gene>
<keyword evidence="1" id="KW-1133">Transmembrane helix</keyword>
<dbReference type="RefSeq" id="WP_091280713.1">
    <property type="nucleotide sequence ID" value="NZ_LT629804.1"/>
</dbReference>
<feature type="transmembrane region" description="Helical" evidence="1">
    <location>
        <begin position="386"/>
        <end position="403"/>
    </location>
</feature>
<dbReference type="AlphaFoldDB" id="A0A1H2LG40"/>
<dbReference type="STRING" id="131112.SAMN04489737_1059"/>
<dbReference type="OrthoDB" id="3725455at2"/>
<organism evidence="3 4">
    <name type="scientific">Arcanobacterium phocae</name>
    <dbReference type="NCBI Taxonomy" id="131112"/>
    <lineage>
        <taxon>Bacteria</taxon>
        <taxon>Bacillati</taxon>
        <taxon>Actinomycetota</taxon>
        <taxon>Actinomycetes</taxon>
        <taxon>Actinomycetales</taxon>
        <taxon>Actinomycetaceae</taxon>
        <taxon>Arcanobacterium</taxon>
    </lineage>
</organism>
<protein>
    <submittedName>
        <fullName evidence="3">LssY C-terminus</fullName>
    </submittedName>
</protein>
<dbReference type="Pfam" id="PF14067">
    <property type="entry name" value="LssY_C"/>
    <property type="match status" value="1"/>
</dbReference>
<feature type="transmembrane region" description="Helical" evidence="1">
    <location>
        <begin position="335"/>
        <end position="353"/>
    </location>
</feature>
<sequence length="416" mass="46407">MNSPHRYPIPTTAPVYSSRDIQSATSTQRSVSQILGGVFFVFALLCAAWLIILIAFRIRQGSWLINLIVFWAGLTYLVLPRLHQIFTYLYVPDYFIGRTRTNDGVLGDPINLAFNGDVDDLKSALSQAGWVEADPLKIRSGIRMIISTLRRQPYPSAPVSDLRLFGRKQTFAFQQEVGGNATKRHHIRFWHVPEGWQLPGGQKVSWVAAATYDRAVGINVFTLQVTHKIDADIDAERDYVINTLRFTDPENTVDVVENFSAAYQSWNGGGDLVETDGHLPIVDVSGAAQRARYTPAPQLPHSHSIPPTPLWFSTVLVTLLFTNAALMAYDNNSISWSEIAIACALIPVLLCTFRRKRWAWLILMGYSATLSFSLLFVATTSPRIEGGRLAMIALVVLVLVTISDEKVHAWVTKPTH</sequence>
<keyword evidence="1" id="KW-0812">Transmembrane</keyword>
<proteinExistence type="predicted"/>
<reference evidence="4" key="1">
    <citation type="submission" date="2016-10" db="EMBL/GenBank/DDBJ databases">
        <authorList>
            <person name="Varghese N."/>
            <person name="Submissions S."/>
        </authorList>
    </citation>
    <scope>NUCLEOTIDE SEQUENCE [LARGE SCALE GENOMIC DNA]</scope>
    <source>
        <strain evidence="4">DSM 10002</strain>
    </source>
</reference>